<comment type="similarity">
    <text evidence="1 9">Belongs to the complex I NDUFS4 subunit family.</text>
</comment>
<keyword evidence="11" id="KW-1185">Reference proteome</keyword>
<name>A0ABZ2B2X2_9TREE</name>
<keyword evidence="2 9" id="KW-0813">Transport</keyword>
<keyword evidence="5 9" id="KW-0809">Transit peptide</keyword>
<evidence type="ECO:0000256" key="5">
    <source>
        <dbReference type="ARBA" id="ARBA00022946"/>
    </source>
</evidence>
<keyword evidence="7 9" id="KW-0496">Mitochondrion</keyword>
<dbReference type="EMBL" id="CP143816">
    <property type="protein sequence ID" value="WVO24449.1"/>
    <property type="molecule type" value="Genomic_DNA"/>
</dbReference>
<evidence type="ECO:0000256" key="4">
    <source>
        <dbReference type="ARBA" id="ARBA00022792"/>
    </source>
</evidence>
<dbReference type="Pfam" id="PF04800">
    <property type="entry name" value="NDUS4"/>
    <property type="match status" value="1"/>
</dbReference>
<evidence type="ECO:0000256" key="1">
    <source>
        <dbReference type="ARBA" id="ARBA00005882"/>
    </source>
</evidence>
<gene>
    <name evidence="10" type="ORF">IAS62_005817</name>
</gene>
<dbReference type="InterPro" id="IPR006885">
    <property type="entry name" value="NADH_UbQ_FeS_4_mit-like"/>
</dbReference>
<evidence type="ECO:0000256" key="2">
    <source>
        <dbReference type="ARBA" id="ARBA00022448"/>
    </source>
</evidence>
<proteinExistence type="inferred from homology"/>
<dbReference type="PANTHER" id="PTHR12219:SF8">
    <property type="entry name" value="NADH DEHYDROGENASE [UBIQUINONE] IRON-SULFUR PROTEIN 4, MITOCHONDRIAL"/>
    <property type="match status" value="1"/>
</dbReference>
<evidence type="ECO:0000256" key="6">
    <source>
        <dbReference type="ARBA" id="ARBA00022982"/>
    </source>
</evidence>
<evidence type="ECO:0000313" key="10">
    <source>
        <dbReference type="EMBL" id="WVO24449.1"/>
    </source>
</evidence>
<reference evidence="10 11" key="1">
    <citation type="submission" date="2024-01" db="EMBL/GenBank/DDBJ databases">
        <title>Comparative genomics of Cryptococcus and Kwoniella reveals pathogenesis evolution and contrasting modes of karyotype evolution via chromosome fusion or intercentromeric recombination.</title>
        <authorList>
            <person name="Coelho M.A."/>
            <person name="David-Palma M."/>
            <person name="Shea T."/>
            <person name="Bowers K."/>
            <person name="McGinley-Smith S."/>
            <person name="Mohammad A.W."/>
            <person name="Gnirke A."/>
            <person name="Yurkov A.M."/>
            <person name="Nowrousian M."/>
            <person name="Sun S."/>
            <person name="Cuomo C.A."/>
            <person name="Heitman J."/>
        </authorList>
    </citation>
    <scope>NUCLEOTIDE SEQUENCE [LARGE SCALE GENOMIC DNA]</scope>
    <source>
        <strain evidence="10 11">7685027</strain>
    </source>
</reference>
<comment type="subcellular location">
    <subcellularLocation>
        <location evidence="9">Mitochondrion inner membrane</location>
        <topology evidence="9">Peripheral membrane protein</topology>
        <orientation evidence="9">Matrix side</orientation>
    </subcellularLocation>
</comment>
<dbReference type="Proteomes" id="UP001432216">
    <property type="component" value="Chromosome 11"/>
</dbReference>
<comment type="function">
    <text evidence="9">Accessory subunit of the mitochondrial membrane respiratory chain NADH dehydrogenase (Complex I), that is believed not to be involved in catalysis. Complex I functions in the transfer of electrons from NADH to the respiratory chain. The immediate electron acceptor for the enzyme is believed to be ubiquinone.</text>
</comment>
<evidence type="ECO:0000256" key="3">
    <source>
        <dbReference type="ARBA" id="ARBA00022660"/>
    </source>
</evidence>
<keyword evidence="3 9" id="KW-0679">Respiratory chain</keyword>
<dbReference type="InterPro" id="IPR038532">
    <property type="entry name" value="NDUFS4-like_sf"/>
</dbReference>
<evidence type="ECO:0000313" key="11">
    <source>
        <dbReference type="Proteomes" id="UP001432216"/>
    </source>
</evidence>
<keyword evidence="6 9" id="KW-0249">Electron transport</keyword>
<keyword evidence="8 9" id="KW-0472">Membrane</keyword>
<dbReference type="PANTHER" id="PTHR12219">
    <property type="entry name" value="NADH-UBIQUINONE OXIDOREDUCTASE"/>
    <property type="match status" value="1"/>
</dbReference>
<dbReference type="RefSeq" id="XP_064723688.1">
    <property type="nucleotide sequence ID" value="XM_064867616.1"/>
</dbReference>
<dbReference type="GeneID" id="89992586"/>
<evidence type="ECO:0000256" key="9">
    <source>
        <dbReference type="RuleBase" id="RU367010"/>
    </source>
</evidence>
<evidence type="ECO:0000256" key="7">
    <source>
        <dbReference type="ARBA" id="ARBA00023128"/>
    </source>
</evidence>
<sequence length="181" mass="20378">MSMFSLRPLFRSSQLTVAARRTLHYSAPALNASTRPDSPVTPVPTVQDGTVPTEYELANGPQADLVSGAPDELLHRPVRIFRPTKNTMQSAKGKTKRWMIDFDVLQGAGRWENRLIGWASSADYVQGTTLAFRSKEDAIYFAEKQGWPYKVDEPKKIEIPPKSYANNYVHVPGKLRIHHTK</sequence>
<evidence type="ECO:0000256" key="8">
    <source>
        <dbReference type="ARBA" id="ARBA00023136"/>
    </source>
</evidence>
<dbReference type="Gene3D" id="3.30.160.190">
    <property type="entry name" value="atu1810 like domain"/>
    <property type="match status" value="1"/>
</dbReference>
<accession>A0ABZ2B2X2</accession>
<keyword evidence="4 9" id="KW-0999">Mitochondrion inner membrane</keyword>
<organism evidence="10 11">
    <name type="scientific">Cryptococcus decagattii</name>
    <dbReference type="NCBI Taxonomy" id="1859122"/>
    <lineage>
        <taxon>Eukaryota</taxon>
        <taxon>Fungi</taxon>
        <taxon>Dikarya</taxon>
        <taxon>Basidiomycota</taxon>
        <taxon>Agaricomycotina</taxon>
        <taxon>Tremellomycetes</taxon>
        <taxon>Tremellales</taxon>
        <taxon>Cryptococcaceae</taxon>
        <taxon>Cryptococcus</taxon>
        <taxon>Cryptococcus gattii species complex</taxon>
    </lineage>
</organism>
<protein>
    <recommendedName>
        <fullName evidence="9">NADH dehydrogenase [ubiquinone] iron-sulfur protein 4, mitochondrial</fullName>
    </recommendedName>
</protein>